<dbReference type="EMBL" id="CP014687">
    <property type="protein sequence ID" value="AQT05427.1"/>
    <property type="molecule type" value="Genomic_DNA"/>
</dbReference>
<sequence length="301" mass="33019">MLDYAALTVVSAVVREGSFEGAARGLGLTASAVSQRVRSYEERLGSLLIIRGSPCQPTELGRALCAHVDKVRLLEADLPHRSDGTGVDSPRPVILKIAVNADSLATWFPDAMASFTQKTGVFLQLSVEDESQTADRLRSGEVMAAITAETDPVIGCKVIRLGQMRYVACASPGFVERFFSGGYTSQSFQAAPCICFDRHDGLQSRWLQRTQGVSLPPSVHYIPSTQGFLDFILAGAGWGLQPLSLAQTFITQGRLLPLGPDPFMDVDLYWVFPRLKSNIIRDLTQHVMRYCEAMIYLERTA</sequence>
<dbReference type="KEGG" id="aper:A0U91_11780"/>
<dbReference type="InterPro" id="IPR050176">
    <property type="entry name" value="LTTR"/>
</dbReference>
<dbReference type="GO" id="GO:0003677">
    <property type="term" value="F:DNA binding"/>
    <property type="evidence" value="ECO:0007669"/>
    <property type="project" value="UniProtKB-KW"/>
</dbReference>
<dbReference type="SUPFAM" id="SSF46785">
    <property type="entry name" value="Winged helix' DNA-binding domain"/>
    <property type="match status" value="1"/>
</dbReference>
<dbReference type="NCBIfam" id="NF002964">
    <property type="entry name" value="PRK03635.1"/>
    <property type="match status" value="1"/>
</dbReference>
<dbReference type="PANTHER" id="PTHR30579">
    <property type="entry name" value="TRANSCRIPTIONAL REGULATOR"/>
    <property type="match status" value="1"/>
</dbReference>
<evidence type="ECO:0000256" key="3">
    <source>
        <dbReference type="ARBA" id="ARBA00023125"/>
    </source>
</evidence>
<dbReference type="NCBIfam" id="NF009888">
    <property type="entry name" value="PRK13348.1"/>
    <property type="match status" value="1"/>
</dbReference>
<keyword evidence="2" id="KW-0805">Transcription regulation</keyword>
<evidence type="ECO:0000256" key="2">
    <source>
        <dbReference type="ARBA" id="ARBA00023015"/>
    </source>
</evidence>
<dbReference type="Proteomes" id="UP000189055">
    <property type="component" value="Chromosome"/>
</dbReference>
<keyword evidence="3" id="KW-0238">DNA-binding</keyword>
<comment type="similarity">
    <text evidence="1">Belongs to the LysR transcriptional regulatory family.</text>
</comment>
<dbReference type="InterPro" id="IPR005119">
    <property type="entry name" value="LysR_subst-bd"/>
</dbReference>
<dbReference type="GO" id="GO:0003700">
    <property type="term" value="F:DNA-binding transcription factor activity"/>
    <property type="evidence" value="ECO:0007669"/>
    <property type="project" value="InterPro"/>
</dbReference>
<dbReference type="PANTHER" id="PTHR30579:SF2">
    <property type="entry name" value="HTH-TYPE TRANSCRIPTIONAL REGULATOR ARGP"/>
    <property type="match status" value="1"/>
</dbReference>
<dbReference type="InterPro" id="IPR017685">
    <property type="entry name" value="ArgP"/>
</dbReference>
<evidence type="ECO:0000256" key="1">
    <source>
        <dbReference type="ARBA" id="ARBA00009437"/>
    </source>
</evidence>
<dbReference type="Pfam" id="PF03466">
    <property type="entry name" value="LysR_substrate"/>
    <property type="match status" value="1"/>
</dbReference>
<evidence type="ECO:0000313" key="7">
    <source>
        <dbReference type="Proteomes" id="UP000189055"/>
    </source>
</evidence>
<dbReference type="InterPro" id="IPR000847">
    <property type="entry name" value="LysR_HTH_N"/>
</dbReference>
<evidence type="ECO:0000313" key="6">
    <source>
        <dbReference type="EMBL" id="AQT05427.1"/>
    </source>
</evidence>
<dbReference type="Gene3D" id="3.40.190.290">
    <property type="match status" value="1"/>
</dbReference>
<organism evidence="6 7">
    <name type="scientific">Acetobacter persici</name>
    <dbReference type="NCBI Taxonomy" id="1076596"/>
    <lineage>
        <taxon>Bacteria</taxon>
        <taxon>Pseudomonadati</taxon>
        <taxon>Pseudomonadota</taxon>
        <taxon>Alphaproteobacteria</taxon>
        <taxon>Acetobacterales</taxon>
        <taxon>Acetobacteraceae</taxon>
        <taxon>Acetobacter</taxon>
    </lineage>
</organism>
<accession>A0A1U9LGA6</accession>
<dbReference type="InterPro" id="IPR036388">
    <property type="entry name" value="WH-like_DNA-bd_sf"/>
</dbReference>
<feature type="domain" description="HTH lysR-type" evidence="5">
    <location>
        <begin position="2"/>
        <end position="58"/>
    </location>
</feature>
<dbReference type="NCBIfam" id="TIGR03298">
    <property type="entry name" value="argP"/>
    <property type="match status" value="1"/>
</dbReference>
<reference evidence="6 7" key="1">
    <citation type="submission" date="2016-03" db="EMBL/GenBank/DDBJ databases">
        <title>Acetic acid bacteria sequencing.</title>
        <authorList>
            <person name="Brandt J."/>
            <person name="Jakob F."/>
            <person name="Vogel R.F."/>
        </authorList>
    </citation>
    <scope>NUCLEOTIDE SEQUENCE [LARGE SCALE GENOMIC DNA]</scope>
    <source>
        <strain evidence="6 7">TMW2.1084</strain>
    </source>
</reference>
<dbReference type="AlphaFoldDB" id="A0A1U9LGA6"/>
<dbReference type="RefSeq" id="WP_077931206.1">
    <property type="nucleotide sequence ID" value="NZ_CP014687.1"/>
</dbReference>
<dbReference type="PROSITE" id="PS50931">
    <property type="entry name" value="HTH_LYSR"/>
    <property type="match status" value="1"/>
</dbReference>
<dbReference type="InterPro" id="IPR036390">
    <property type="entry name" value="WH_DNA-bd_sf"/>
</dbReference>
<keyword evidence="4" id="KW-0804">Transcription</keyword>
<dbReference type="Pfam" id="PF00126">
    <property type="entry name" value="HTH_1"/>
    <property type="match status" value="1"/>
</dbReference>
<name>A0A1U9LGA6_9PROT</name>
<evidence type="ECO:0000259" key="5">
    <source>
        <dbReference type="PROSITE" id="PS50931"/>
    </source>
</evidence>
<dbReference type="SUPFAM" id="SSF53850">
    <property type="entry name" value="Periplasmic binding protein-like II"/>
    <property type="match status" value="1"/>
</dbReference>
<dbReference type="Gene3D" id="1.10.10.10">
    <property type="entry name" value="Winged helix-like DNA-binding domain superfamily/Winged helix DNA-binding domain"/>
    <property type="match status" value="1"/>
</dbReference>
<evidence type="ECO:0000256" key="4">
    <source>
        <dbReference type="ARBA" id="ARBA00023163"/>
    </source>
</evidence>
<protein>
    <submittedName>
        <fullName evidence="6">LysR family transcriptional regulator</fullName>
    </submittedName>
</protein>
<gene>
    <name evidence="6" type="ORF">A0U91_11780</name>
</gene>
<proteinExistence type="inferred from homology"/>